<name>A0A7X6DBE8_9ENTE</name>
<dbReference type="Pfam" id="PF16103">
    <property type="entry name" value="DUF4822"/>
    <property type="match status" value="2"/>
</dbReference>
<organism evidence="2 3">
    <name type="scientific">Vagococcus fluvialis</name>
    <dbReference type="NCBI Taxonomy" id="2738"/>
    <lineage>
        <taxon>Bacteria</taxon>
        <taxon>Bacillati</taxon>
        <taxon>Bacillota</taxon>
        <taxon>Bacilli</taxon>
        <taxon>Lactobacillales</taxon>
        <taxon>Enterococcaceae</taxon>
        <taxon>Vagococcus</taxon>
    </lineage>
</organism>
<proteinExistence type="predicted"/>
<evidence type="ECO:0000313" key="2">
    <source>
        <dbReference type="EMBL" id="NKC68958.1"/>
    </source>
</evidence>
<sequence length="313" mass="35528">MLVTTGVLLVACAPGNDKKSQVDSSSTKASTTEVVKDDKQLKGVEFENTLTNTNWQGTRVYDNENNDLTEENKEFIGLAKYDAKTNYYEFFDKETGETRGDEGTFFITNDGEKRILISKTKNYQAVVSLTELTDKIFTYKREGKDKEGQPIEVFVEHVPYTEKELTFTNGRAEVDSTFASKLEQKTPGSEILGNTLWNGTKVLDEAGNDVTEYNQMFISLAKFDNATSQYEFFDLKTGDSRGDFGYYDVINDNTIRTHVSIGENKYRADLELTELSNERFTYKRQGKDAAGKEITIFVEHEPYTGEFKPAFTF</sequence>
<dbReference type="EMBL" id="JAAVMB010000017">
    <property type="protein sequence ID" value="NKC68958.1"/>
    <property type="molecule type" value="Genomic_DNA"/>
</dbReference>
<gene>
    <name evidence="2" type="ORF">HED35_12745</name>
</gene>
<comment type="caution">
    <text evidence="2">The sequence shown here is derived from an EMBL/GenBank/DDBJ whole genome shotgun (WGS) entry which is preliminary data.</text>
</comment>
<protein>
    <submittedName>
        <fullName evidence="2">DUF4822 domain-containing protein</fullName>
    </submittedName>
</protein>
<feature type="domain" description="DUF4822" evidence="1">
    <location>
        <begin position="189"/>
        <end position="311"/>
    </location>
</feature>
<evidence type="ECO:0000313" key="3">
    <source>
        <dbReference type="Proteomes" id="UP000521358"/>
    </source>
</evidence>
<dbReference type="Proteomes" id="UP000521358">
    <property type="component" value="Unassembled WGS sequence"/>
</dbReference>
<dbReference type="AlphaFoldDB" id="A0A7X6DBE8"/>
<dbReference type="Gene3D" id="2.40.128.540">
    <property type="entry name" value="Domain of unknown function DUF4822"/>
    <property type="match status" value="2"/>
</dbReference>
<evidence type="ECO:0000259" key="1">
    <source>
        <dbReference type="Pfam" id="PF16103"/>
    </source>
</evidence>
<reference evidence="2 3" key="1">
    <citation type="submission" date="2020-03" db="EMBL/GenBank/DDBJ databases">
        <title>Bacterial samples isolated from urine from healthy bovine heifers (Gyr breed).</title>
        <authorList>
            <person name="Giannattasio-Ferraz S."/>
            <person name="Maskeri L."/>
            <person name="Penido A."/>
            <person name="Barbosa-Stancioli E.F."/>
            <person name="Putonti C."/>
        </authorList>
    </citation>
    <scope>NUCLEOTIDE SEQUENCE [LARGE SCALE GENOMIC DNA]</scope>
    <source>
        <strain evidence="2 3">UFMG-H7</strain>
    </source>
</reference>
<dbReference type="InterPro" id="IPR032247">
    <property type="entry name" value="DUF4822"/>
</dbReference>
<feature type="domain" description="DUF4822" evidence="1">
    <location>
        <begin position="48"/>
        <end position="167"/>
    </location>
</feature>
<accession>A0A7X6DBE8</accession>